<keyword evidence="4" id="KW-1185">Reference proteome</keyword>
<proteinExistence type="predicted"/>
<dbReference type="NCBIfam" id="TIGR01901">
    <property type="entry name" value="adhes_NPXG"/>
    <property type="match status" value="1"/>
</dbReference>
<dbReference type="SUPFAM" id="SSF51126">
    <property type="entry name" value="Pectin lyase-like"/>
    <property type="match status" value="5"/>
</dbReference>
<dbReference type="Proteomes" id="UP000031549">
    <property type="component" value="Unassembled WGS sequence"/>
</dbReference>
<comment type="caution">
    <text evidence="3">The sequence shown here is derived from an EMBL/GenBank/DDBJ whole genome shotgun (WGS) entry which is preliminary data.</text>
</comment>
<reference evidence="3 4" key="1">
    <citation type="journal article" date="2015" name="Genome Announc.">
        <title>Draft Genome Sequence of Cyanobacterium Hassallia byssoidea Strain VB512170, Isolated from Monuments in India.</title>
        <authorList>
            <person name="Singh D."/>
            <person name="Chandrababunaidu M.M."/>
            <person name="Panda A."/>
            <person name="Sen D."/>
            <person name="Bhattacharyya S."/>
            <person name="Adhikary S.P."/>
            <person name="Tripathy S."/>
        </authorList>
    </citation>
    <scope>NUCLEOTIDE SEQUENCE [LARGE SCALE GENOMIC DNA]</scope>
    <source>
        <strain evidence="3 4">VB512170</strain>
    </source>
</reference>
<keyword evidence="1" id="KW-0732">Signal</keyword>
<dbReference type="EMBL" id="JTCM02000076">
    <property type="protein sequence ID" value="NEU75638.1"/>
    <property type="molecule type" value="Genomic_DNA"/>
</dbReference>
<dbReference type="AlphaFoldDB" id="A0A846HFB2"/>
<gene>
    <name evidence="3" type="ORF">PI95_024525</name>
</gene>
<feature type="signal peptide" evidence="1">
    <location>
        <begin position="1"/>
        <end position="28"/>
    </location>
</feature>
<evidence type="ECO:0000259" key="2">
    <source>
        <dbReference type="SMART" id="SM00912"/>
    </source>
</evidence>
<feature type="chain" id="PRO_5032365262" evidence="1">
    <location>
        <begin position="29"/>
        <end position="1102"/>
    </location>
</feature>
<protein>
    <submittedName>
        <fullName evidence="3">S-layer family protein</fullName>
    </submittedName>
</protein>
<dbReference type="InterPro" id="IPR012334">
    <property type="entry name" value="Pectin_lyas_fold"/>
</dbReference>
<dbReference type="InterPro" id="IPR008638">
    <property type="entry name" value="FhaB/CdiA-like_TPS"/>
</dbReference>
<evidence type="ECO:0000313" key="4">
    <source>
        <dbReference type="Proteomes" id="UP000031549"/>
    </source>
</evidence>
<dbReference type="Pfam" id="PF05860">
    <property type="entry name" value="TPS"/>
    <property type="match status" value="1"/>
</dbReference>
<feature type="domain" description="Filamentous haemagglutinin FhaB/tRNA nuclease CdiA-like TPS" evidence="2">
    <location>
        <begin position="38"/>
        <end position="149"/>
    </location>
</feature>
<evidence type="ECO:0000313" key="3">
    <source>
        <dbReference type="EMBL" id="NEU75638.1"/>
    </source>
</evidence>
<accession>A0A846HFB2</accession>
<dbReference type="Gene3D" id="2.160.20.10">
    <property type="entry name" value="Single-stranded right-handed beta-helix, Pectin lyase-like"/>
    <property type="match status" value="4"/>
</dbReference>
<organism evidence="3 4">
    <name type="scientific">Hassallia byssoidea VB512170</name>
    <dbReference type="NCBI Taxonomy" id="1304833"/>
    <lineage>
        <taxon>Bacteria</taxon>
        <taxon>Bacillati</taxon>
        <taxon>Cyanobacteriota</taxon>
        <taxon>Cyanophyceae</taxon>
        <taxon>Nostocales</taxon>
        <taxon>Tolypothrichaceae</taxon>
        <taxon>Hassallia</taxon>
    </lineage>
</organism>
<dbReference type="SMART" id="SM00912">
    <property type="entry name" value="Haemagg_act"/>
    <property type="match status" value="1"/>
</dbReference>
<sequence>MAMGRKQGCASLSWVVVLGLAGALNASANVQAQQVVPDTSLPVNSAVTVNGNNFTINGGTQAGVNLFHSFSEFSVPTLGSAFFNNAQTIQNIISRVTGSSASSIDGILGANGTVNLFLLNPNGIVFGPNASLNVGGSFVATTANAIQFGNQGFFSASNPNNPALLTVNPSALFFNQIAAASNPNISTTATNLSVRDGQGLFLVGGNINIDSGRLNAFGGRVELGGLAEVGTVGLNLSGNNLSLSFPDAVTRSDVSLTNGAIVDVSAGNGGNIAINAAKAIVSGGANLIAHTSGQGNAGSIAIAASDDISINGNNTALGSQVLNDATGNGGTITLNAPTVRISDNAALIADSQGRGNGSKIAINAAIVTVSDGASMTANTFGQGNAGSIAITASDDISINGDGTTLGSSQSSRDATGNGGTITLNAPKVMVSGGANIVAHTLGQGNAGSIAIAASDDISINGNNTVLSSQVFPLAVGNGGTITLNAPKVTVSGGANIVAHTFGQGNAGSIAIAASDDISINGNNTALGSQVFPDAVGNGGTITLNAPIVRISDSAAIIADSQGRGNGSKIAINAAKLTVSNGANLAANTFGQGDAGSIAITASDDISIDGRNTALGSQVFANATGNGGTINLNAPKVTVSDGAALIANTSGQGNAGTITIDAANSLLIDGQGTGVGTQVLGDATGNGGTINLNAPNVTVSGGADIVANTEAKGNAGTITIDAANLLIDGQGTGLGTQVLGDATGNGGTINLNAPNVTVSGGADIVANTEAQGKAGTITIDAKQVFVDGQASDEQPHGIGSAVFGSASGNGGQIVINTGSLNLTNNALLIVSSIGQGTAGEIKIDSRSIELDNQSGIRATTAFGNGGNISLTARDLLLLRRGSQISTNAGTEQAGGDGGNITINTPFLIAVPNENSDISANAFSGRGGRVDITATGVYGIESRPQPTLESDITASSTLGVAGVVEINTPDVDPSRGLIALPALVVNSPELVASECNAFIGKEGSSFTVTGRGGLPPSPDDFLSGDVVWSDTRNLATASSVSNLTLYRRGLRASTSAAILPKTKERIAIVPATGWVFNNKGEVTLISNVSTTERFGSNNDTCLRR</sequence>
<dbReference type="InterPro" id="IPR011050">
    <property type="entry name" value="Pectin_lyase_fold/virulence"/>
</dbReference>
<dbReference type="RefSeq" id="WP_163519159.1">
    <property type="nucleotide sequence ID" value="NZ_JTCM02000076.1"/>
</dbReference>
<name>A0A846HFB2_9CYAN</name>
<evidence type="ECO:0000256" key="1">
    <source>
        <dbReference type="SAM" id="SignalP"/>
    </source>
</evidence>